<organism evidence="2">
    <name type="scientific">viral metagenome</name>
    <dbReference type="NCBI Taxonomy" id="1070528"/>
    <lineage>
        <taxon>unclassified sequences</taxon>
        <taxon>metagenomes</taxon>
        <taxon>organismal metagenomes</taxon>
    </lineage>
</organism>
<feature type="compositionally biased region" description="Low complexity" evidence="1">
    <location>
        <begin position="227"/>
        <end position="237"/>
    </location>
</feature>
<name>A0A6C0HKH8_9ZZZZ</name>
<dbReference type="EMBL" id="MN739976">
    <property type="protein sequence ID" value="QHT80924.1"/>
    <property type="molecule type" value="Genomic_DNA"/>
</dbReference>
<feature type="compositionally biased region" description="Basic residues" evidence="1">
    <location>
        <begin position="652"/>
        <end position="685"/>
    </location>
</feature>
<feature type="region of interest" description="Disordered" evidence="1">
    <location>
        <begin position="188"/>
        <end position="237"/>
    </location>
</feature>
<evidence type="ECO:0000313" key="2">
    <source>
        <dbReference type="EMBL" id="QHT80924.1"/>
    </source>
</evidence>
<sequence length="716" mass="70821">MDQGAPPADIQTGGGSGDALYGGAVKVRRGRKRVGGKPGAGDGELRALGKAAVAPSAKSSRTYTIVKMVMTLMFAKDGGAYKIPADTFQSANETGSNCTATKRAWASAVHANFTAPTNETVDKLGTAQRAFAECMYGAILKASGTGTPDQNELATILASAEHNEGVEMVDNAISFIISLNVGFAPSSASDESMAGGGFDSDSDSESDSETDQGAQLGGMFPTGKSTSSPASSSAPAPAPAAAAVVPQEVLVQVAAAPSLQGQLAVAQAAQNPPAGGAGAAVIAGEAPSSSYELARAAFRLFLSPFRSCLRTLPTADSVTQRLNSAAEAVENRRDILPTAVVVSSAAAGLLMPGAAGAALTGAANTIDAINAALPTGISVLMGAVENAGAAGSLMTSAGRLGTSAAGVYVASRTVGALTATGMRCAAGAGSIAVEGVRYVGRETAAVIEAAPGATARFAAAAPGATARFAAAAPGATYAAAAATYAAAASASAATMSAGRRAAGAIRSAIGGCGGGRGEQIQQLAIANADAVEAVMDAEDEAAALAAATTGAASVRAAMSAAGGSGAYAEAAGNAIETRLKVLAGKKRKRGEMEAAAPAPAPAPASAASADAAAAPVIPGEGSDSKDEPDEEPPAANRPRKEGGCPMCGSHGGSRKKRRANKAKKSRKQKKRASYRRKSRKTKTKSRSPSEEIYASPPVPATITLPRMESSGPPVRS</sequence>
<proteinExistence type="predicted"/>
<feature type="compositionally biased region" description="Low complexity" evidence="1">
    <location>
        <begin position="603"/>
        <end position="615"/>
    </location>
</feature>
<feature type="region of interest" description="Disordered" evidence="1">
    <location>
        <begin position="590"/>
        <end position="716"/>
    </location>
</feature>
<accession>A0A6C0HKH8</accession>
<feature type="compositionally biased region" description="Acidic residues" evidence="1">
    <location>
        <begin position="200"/>
        <end position="210"/>
    </location>
</feature>
<protein>
    <submittedName>
        <fullName evidence="2">Uncharacterized protein</fullName>
    </submittedName>
</protein>
<reference evidence="2" key="1">
    <citation type="journal article" date="2020" name="Nature">
        <title>Giant virus diversity and host interactions through global metagenomics.</title>
        <authorList>
            <person name="Schulz F."/>
            <person name="Roux S."/>
            <person name="Paez-Espino D."/>
            <person name="Jungbluth S."/>
            <person name="Walsh D.A."/>
            <person name="Denef V.J."/>
            <person name="McMahon K.D."/>
            <person name="Konstantinidis K.T."/>
            <person name="Eloe-Fadrosh E.A."/>
            <person name="Kyrpides N.C."/>
            <person name="Woyke T."/>
        </authorList>
    </citation>
    <scope>NUCLEOTIDE SEQUENCE</scope>
    <source>
        <strain evidence="2">GVMAG-M-3300023184-135</strain>
    </source>
</reference>
<dbReference type="AlphaFoldDB" id="A0A6C0HKH8"/>
<evidence type="ECO:0000256" key="1">
    <source>
        <dbReference type="SAM" id="MobiDB-lite"/>
    </source>
</evidence>